<evidence type="ECO:0000256" key="1">
    <source>
        <dbReference type="SAM" id="Phobius"/>
    </source>
</evidence>
<sequence length="344" mass="39499">MSYKNFVDIKVSFDKEQFHANENINGDILVRNNSPIDLELENIQIQLALKHQGKGETDEIIIENNTIDEFKRITRGQTISFKFMFNPAYNVSFNGHNVTQSILIKTKVDIKKESEKLLRDEKLSDFKIGGYLKGLFSPDFYNETPVTLIKGNTNYLFEKSNGNIKAGIKRARNILLVGLIASVILSIFFYSNIEKIEVIYTFLALYALLFIGVYYYKIGPSQKVGLINYSLNSLNENSYEANLKLEKRSNIIKEINCQLIGKEKVTYNNGSSRSTATRVFFKGTKHKITPRNVLTYQSEFPEKSLPISINNNDFEIIWYYSIEVLTKNNIRIKGEDSILINYAP</sequence>
<dbReference type="RefSeq" id="WP_150900502.1">
    <property type="nucleotide sequence ID" value="NZ_WAAU01000024.1"/>
</dbReference>
<dbReference type="Proteomes" id="UP000467305">
    <property type="component" value="Unassembled WGS sequence"/>
</dbReference>
<dbReference type="AlphaFoldDB" id="A0A7J5AD29"/>
<feature type="transmembrane region" description="Helical" evidence="1">
    <location>
        <begin position="174"/>
        <end position="193"/>
    </location>
</feature>
<evidence type="ECO:0000313" key="3">
    <source>
        <dbReference type="Proteomes" id="UP000467305"/>
    </source>
</evidence>
<reference evidence="2 3" key="1">
    <citation type="submission" date="2019-09" db="EMBL/GenBank/DDBJ databases">
        <authorList>
            <person name="Cao W.R."/>
        </authorList>
    </citation>
    <scope>NUCLEOTIDE SEQUENCE [LARGE SCALE GENOMIC DNA]</scope>
    <source>
        <strain evidence="3">a4</strain>
    </source>
</reference>
<keyword evidence="1" id="KW-0472">Membrane</keyword>
<protein>
    <submittedName>
        <fullName evidence="2">Uncharacterized protein</fullName>
    </submittedName>
</protein>
<feature type="transmembrane region" description="Helical" evidence="1">
    <location>
        <begin position="199"/>
        <end position="216"/>
    </location>
</feature>
<gene>
    <name evidence="2" type="ORF">F7018_13045</name>
</gene>
<dbReference type="EMBL" id="WAAU01000024">
    <property type="protein sequence ID" value="KAB1155393.1"/>
    <property type="molecule type" value="Genomic_DNA"/>
</dbReference>
<organism evidence="2 3">
    <name type="scientific">Tenacibaculum aiptasiae</name>
    <dbReference type="NCBI Taxonomy" id="426481"/>
    <lineage>
        <taxon>Bacteria</taxon>
        <taxon>Pseudomonadati</taxon>
        <taxon>Bacteroidota</taxon>
        <taxon>Flavobacteriia</taxon>
        <taxon>Flavobacteriales</taxon>
        <taxon>Flavobacteriaceae</taxon>
        <taxon>Tenacibaculum</taxon>
    </lineage>
</organism>
<proteinExistence type="predicted"/>
<keyword evidence="1" id="KW-0812">Transmembrane</keyword>
<keyword evidence="3" id="KW-1185">Reference proteome</keyword>
<accession>A0A7J5AD29</accession>
<comment type="caution">
    <text evidence="2">The sequence shown here is derived from an EMBL/GenBank/DDBJ whole genome shotgun (WGS) entry which is preliminary data.</text>
</comment>
<name>A0A7J5AD29_9FLAO</name>
<dbReference type="OrthoDB" id="1187351at2"/>
<evidence type="ECO:0000313" key="2">
    <source>
        <dbReference type="EMBL" id="KAB1155393.1"/>
    </source>
</evidence>
<keyword evidence="1" id="KW-1133">Transmembrane helix</keyword>